<comment type="caution">
    <text evidence="4">The sequence shown here is derived from an EMBL/GenBank/DDBJ whole genome shotgun (WGS) entry which is preliminary data.</text>
</comment>
<dbReference type="InterPro" id="IPR044725">
    <property type="entry name" value="CBSX3_CBS_dom"/>
</dbReference>
<keyword evidence="1 2" id="KW-0129">CBS domain</keyword>
<organism evidence="4 5">
    <name type="scientific">Gordonia cholesterolivorans</name>
    <dbReference type="NCBI Taxonomy" id="559625"/>
    <lineage>
        <taxon>Bacteria</taxon>
        <taxon>Bacillati</taxon>
        <taxon>Actinomycetota</taxon>
        <taxon>Actinomycetes</taxon>
        <taxon>Mycobacteriales</taxon>
        <taxon>Gordoniaceae</taxon>
        <taxon>Gordonia</taxon>
    </lineage>
</organism>
<reference evidence="4 5" key="1">
    <citation type="journal article" date="2019" name="Int. J. Syst. Evol. Microbiol.">
        <title>The Global Catalogue of Microorganisms (GCM) 10K type strain sequencing project: providing services to taxonomists for standard genome sequencing and annotation.</title>
        <authorList>
            <consortium name="The Broad Institute Genomics Platform"/>
            <consortium name="The Broad Institute Genome Sequencing Center for Infectious Disease"/>
            <person name="Wu L."/>
            <person name="Ma J."/>
        </authorList>
    </citation>
    <scope>NUCLEOTIDE SEQUENCE [LARGE SCALE GENOMIC DNA]</scope>
    <source>
        <strain evidence="4 5">JCM 16227</strain>
    </source>
</reference>
<dbReference type="RefSeq" id="WP_062367024.1">
    <property type="nucleotide sequence ID" value="NZ_BAAARB010000019.1"/>
</dbReference>
<protein>
    <submittedName>
        <fullName evidence="4">CBS domain-containing protein</fullName>
    </submittedName>
</protein>
<keyword evidence="5" id="KW-1185">Reference proteome</keyword>
<dbReference type="SUPFAM" id="SSF54631">
    <property type="entry name" value="CBS-domain pair"/>
    <property type="match status" value="1"/>
</dbReference>
<evidence type="ECO:0000313" key="5">
    <source>
        <dbReference type="Proteomes" id="UP001501170"/>
    </source>
</evidence>
<dbReference type="PANTHER" id="PTHR43080:SF2">
    <property type="entry name" value="CBS DOMAIN-CONTAINING PROTEIN"/>
    <property type="match status" value="1"/>
</dbReference>
<sequence length="142" mass="15205">MRISQILSKKGSGVITVGAASTVRSLLATLDEWNIGAVVVIDEGGALAGIVSERDVVRRLHSGGADILDGPVGRIMTPIVHTCSPGDEIEGLRETMTEHRVRHLPVLDDGALVGIISIGDVVKSAIDELETEREHLVRYIQH</sequence>
<dbReference type="EMBL" id="BAAARB010000019">
    <property type="protein sequence ID" value="GAA2388490.1"/>
    <property type="molecule type" value="Genomic_DNA"/>
</dbReference>
<feature type="domain" description="CBS" evidence="3">
    <location>
        <begin position="76"/>
        <end position="131"/>
    </location>
</feature>
<dbReference type="Pfam" id="PF00571">
    <property type="entry name" value="CBS"/>
    <property type="match status" value="2"/>
</dbReference>
<dbReference type="InterPro" id="IPR051257">
    <property type="entry name" value="Diverse_CBS-Domain"/>
</dbReference>
<evidence type="ECO:0000256" key="1">
    <source>
        <dbReference type="ARBA" id="ARBA00023122"/>
    </source>
</evidence>
<accession>A0ABN3HUT3</accession>
<feature type="domain" description="CBS" evidence="3">
    <location>
        <begin position="7"/>
        <end position="67"/>
    </location>
</feature>
<proteinExistence type="predicted"/>
<dbReference type="CDD" id="cd04623">
    <property type="entry name" value="CBS_pair_bac_euk"/>
    <property type="match status" value="1"/>
</dbReference>
<dbReference type="PROSITE" id="PS51371">
    <property type="entry name" value="CBS"/>
    <property type="match status" value="2"/>
</dbReference>
<evidence type="ECO:0000259" key="3">
    <source>
        <dbReference type="PROSITE" id="PS51371"/>
    </source>
</evidence>
<dbReference type="Proteomes" id="UP001501170">
    <property type="component" value="Unassembled WGS sequence"/>
</dbReference>
<dbReference type="Gene3D" id="3.10.580.10">
    <property type="entry name" value="CBS-domain"/>
    <property type="match status" value="1"/>
</dbReference>
<dbReference type="InterPro" id="IPR000644">
    <property type="entry name" value="CBS_dom"/>
</dbReference>
<gene>
    <name evidence="4" type="ORF">GCM10009855_30790</name>
</gene>
<dbReference type="PANTHER" id="PTHR43080">
    <property type="entry name" value="CBS DOMAIN-CONTAINING PROTEIN CBSX3, MITOCHONDRIAL"/>
    <property type="match status" value="1"/>
</dbReference>
<evidence type="ECO:0000313" key="4">
    <source>
        <dbReference type="EMBL" id="GAA2388490.1"/>
    </source>
</evidence>
<dbReference type="SMART" id="SM00116">
    <property type="entry name" value="CBS"/>
    <property type="match status" value="2"/>
</dbReference>
<dbReference type="InterPro" id="IPR046342">
    <property type="entry name" value="CBS_dom_sf"/>
</dbReference>
<name>A0ABN3HUT3_9ACTN</name>
<evidence type="ECO:0000256" key="2">
    <source>
        <dbReference type="PROSITE-ProRule" id="PRU00703"/>
    </source>
</evidence>